<dbReference type="PANTHER" id="PTHR34587:SF2">
    <property type="entry name" value="G-PROTEIN COUPLED RECEPTORS FAMILY 1 PROFILE DOMAIN-CONTAINING PROTEIN"/>
    <property type="match status" value="1"/>
</dbReference>
<dbReference type="InterPro" id="IPR053216">
    <property type="entry name" value="Appressorial_penetr-assoc"/>
</dbReference>
<protein>
    <submittedName>
        <fullName evidence="3">Uncharacterized protein</fullName>
    </submittedName>
</protein>
<feature type="region of interest" description="Disordered" evidence="1">
    <location>
        <begin position="38"/>
        <end position="105"/>
    </location>
</feature>
<dbReference type="STRING" id="599839.J4HVR6"/>
<dbReference type="RefSeq" id="XP_012180260.1">
    <property type="nucleotide sequence ID" value="XM_012324870.1"/>
</dbReference>
<feature type="chain" id="PRO_5003779236" evidence="2">
    <location>
        <begin position="20"/>
        <end position="415"/>
    </location>
</feature>
<gene>
    <name evidence="3" type="ORF">FIBRA_03025</name>
</gene>
<keyword evidence="2" id="KW-0732">Signal</keyword>
<feature type="compositionally biased region" description="Low complexity" evidence="1">
    <location>
        <begin position="60"/>
        <end position="72"/>
    </location>
</feature>
<feature type="region of interest" description="Disordered" evidence="1">
    <location>
        <begin position="324"/>
        <end position="415"/>
    </location>
</feature>
<reference evidence="3 4" key="1">
    <citation type="journal article" date="2012" name="Appl. Environ. Microbiol.">
        <title>Short-read sequencing for genomic analysis of the brown rot fungus Fibroporia radiculosa.</title>
        <authorList>
            <person name="Tang J.D."/>
            <person name="Perkins A.D."/>
            <person name="Sonstegard T.S."/>
            <person name="Schroeder S.G."/>
            <person name="Burgess S.C."/>
            <person name="Diehl S.V."/>
        </authorList>
    </citation>
    <scope>NUCLEOTIDE SEQUENCE [LARGE SCALE GENOMIC DNA]</scope>
    <source>
        <strain evidence="3 4">TFFH 294</strain>
    </source>
</reference>
<evidence type="ECO:0000313" key="4">
    <source>
        <dbReference type="Proteomes" id="UP000006352"/>
    </source>
</evidence>
<evidence type="ECO:0000256" key="1">
    <source>
        <dbReference type="SAM" id="MobiDB-lite"/>
    </source>
</evidence>
<feature type="signal peptide" evidence="2">
    <location>
        <begin position="1"/>
        <end position="19"/>
    </location>
</feature>
<dbReference type="InParanoid" id="J4HVR6"/>
<feature type="compositionally biased region" description="Low complexity" evidence="1">
    <location>
        <begin position="324"/>
        <end position="398"/>
    </location>
</feature>
<accession>J4HVR6</accession>
<proteinExistence type="predicted"/>
<feature type="compositionally biased region" description="Low complexity" evidence="1">
    <location>
        <begin position="41"/>
        <end position="50"/>
    </location>
</feature>
<dbReference type="GeneID" id="24095888"/>
<dbReference type="PANTHER" id="PTHR34587">
    <property type="entry name" value="VWFA DOMAIN-CONTAINING PROTEIN"/>
    <property type="match status" value="1"/>
</dbReference>
<dbReference type="OrthoDB" id="2336871at2759"/>
<feature type="compositionally biased region" description="Polar residues" evidence="1">
    <location>
        <begin position="73"/>
        <end position="93"/>
    </location>
</feature>
<evidence type="ECO:0000256" key="2">
    <source>
        <dbReference type="SAM" id="SignalP"/>
    </source>
</evidence>
<dbReference type="AlphaFoldDB" id="J4HVR6"/>
<keyword evidence="4" id="KW-1185">Reference proteome</keyword>
<evidence type="ECO:0000313" key="3">
    <source>
        <dbReference type="EMBL" id="CCM00977.1"/>
    </source>
</evidence>
<dbReference type="Proteomes" id="UP000006352">
    <property type="component" value="Unassembled WGS sequence"/>
</dbReference>
<dbReference type="HOGENOM" id="CLU_029378_1_0_1"/>
<organism evidence="3 4">
    <name type="scientific">Fibroporia radiculosa</name>
    <dbReference type="NCBI Taxonomy" id="599839"/>
    <lineage>
        <taxon>Eukaryota</taxon>
        <taxon>Fungi</taxon>
        <taxon>Dikarya</taxon>
        <taxon>Basidiomycota</taxon>
        <taxon>Agaricomycotina</taxon>
        <taxon>Agaricomycetes</taxon>
        <taxon>Polyporales</taxon>
        <taxon>Fibroporiaceae</taxon>
        <taxon>Fibroporia</taxon>
    </lineage>
</organism>
<dbReference type="EMBL" id="HE797011">
    <property type="protein sequence ID" value="CCM00977.1"/>
    <property type="molecule type" value="Genomic_DNA"/>
</dbReference>
<sequence>MFTKALLVAFLSLTLSVSAAPAASTECTVTITARATSPTLSKSSGASSIGSVGGSTDVATGTSSNTGSNDNNLQTSLTLDPSLVNTGFEQNGQAEGDPEGAGQVPSNTSVNNFINFCATVSLPLTNGTQIKSGSCNAAPMGVIPATTAMPSAKFVNPKNLDTIAANTNFTIQMAIQNLDTGNFVNPDTNYFAAPQTINGQGLIVGHSHVVIEAISSLTTTTPTNPQVFAFFKGLNDVAVNGILSTTVDGGLPAGVYRMASINAAANHQPALVAVAQHGSLDDMVYFTVSDNGASTSSTSSTGSTSSADSTSSSASASASSAVASNSASNTKGGANGDKGANGNTSSSSAAASQSSATASSKTGANGNTSKSSSAGSAAASGAAGNSKTDTTTGKTSGFSGFGGFGGRGKRMLSRM</sequence>
<name>J4HVR6_9APHY</name>